<feature type="region of interest" description="Disordered" evidence="1">
    <location>
        <begin position="229"/>
        <end position="303"/>
    </location>
</feature>
<accession>A0A5M9MLM2</accession>
<organism evidence="3 4">
    <name type="scientific">Aspergillus tanneri</name>
    <dbReference type="NCBI Taxonomy" id="1220188"/>
    <lineage>
        <taxon>Eukaryota</taxon>
        <taxon>Fungi</taxon>
        <taxon>Dikarya</taxon>
        <taxon>Ascomycota</taxon>
        <taxon>Pezizomycotina</taxon>
        <taxon>Eurotiomycetes</taxon>
        <taxon>Eurotiomycetidae</taxon>
        <taxon>Eurotiales</taxon>
        <taxon>Aspergillaceae</taxon>
        <taxon>Aspergillus</taxon>
        <taxon>Aspergillus subgen. Circumdati</taxon>
    </lineage>
</organism>
<protein>
    <recommendedName>
        <fullName evidence="2">Globin-sensor domain-containing protein</fullName>
    </recommendedName>
</protein>
<dbReference type="PANTHER" id="PTHR42071:SF1">
    <property type="entry name" value="GLOBIN-SENSOR DOMAIN-CONTAINING PROTEIN"/>
    <property type="match status" value="1"/>
</dbReference>
<dbReference type="Gene3D" id="1.10.490.10">
    <property type="entry name" value="Globins"/>
    <property type="match status" value="1"/>
</dbReference>
<feature type="compositionally biased region" description="Low complexity" evidence="1">
    <location>
        <begin position="262"/>
        <end position="275"/>
    </location>
</feature>
<dbReference type="GeneID" id="54328183"/>
<dbReference type="AlphaFoldDB" id="A0A5M9MLM2"/>
<name>A0A5M9MLM2_9EURO</name>
<gene>
    <name evidence="3" type="ORF">ATNIH1004_005481</name>
</gene>
<proteinExistence type="predicted"/>
<dbReference type="VEuPathDB" id="FungiDB:EYZ11_012578"/>
<dbReference type="RefSeq" id="XP_033426167.1">
    <property type="nucleotide sequence ID" value="XM_033570135.1"/>
</dbReference>
<dbReference type="EMBL" id="QUQM01000004">
    <property type="protein sequence ID" value="KAA8646806.1"/>
    <property type="molecule type" value="Genomic_DNA"/>
</dbReference>
<dbReference type="Pfam" id="PF11563">
    <property type="entry name" value="Protoglobin"/>
    <property type="match status" value="1"/>
</dbReference>
<feature type="compositionally biased region" description="Basic and acidic residues" evidence="1">
    <location>
        <begin position="235"/>
        <end position="253"/>
    </location>
</feature>
<dbReference type="Proteomes" id="UP000324241">
    <property type="component" value="Unassembled WGS sequence"/>
</dbReference>
<comment type="caution">
    <text evidence="3">The sequence shown here is derived from an EMBL/GenBank/DDBJ whole genome shotgun (WGS) entry which is preliminary data.</text>
</comment>
<dbReference type="GO" id="GO:0020037">
    <property type="term" value="F:heme binding"/>
    <property type="evidence" value="ECO:0007669"/>
    <property type="project" value="InterPro"/>
</dbReference>
<dbReference type="GO" id="GO:0019825">
    <property type="term" value="F:oxygen binding"/>
    <property type="evidence" value="ECO:0007669"/>
    <property type="project" value="InterPro"/>
</dbReference>
<evidence type="ECO:0000313" key="4">
    <source>
        <dbReference type="Proteomes" id="UP000324241"/>
    </source>
</evidence>
<evidence type="ECO:0000313" key="3">
    <source>
        <dbReference type="EMBL" id="KAA8646806.1"/>
    </source>
</evidence>
<feature type="compositionally biased region" description="Low complexity" evidence="1">
    <location>
        <begin position="291"/>
        <end position="303"/>
    </location>
</feature>
<dbReference type="OrthoDB" id="10027058at2759"/>
<dbReference type="InterPro" id="IPR012292">
    <property type="entry name" value="Globin/Proto"/>
</dbReference>
<evidence type="ECO:0000256" key="1">
    <source>
        <dbReference type="SAM" id="MobiDB-lite"/>
    </source>
</evidence>
<dbReference type="PANTHER" id="PTHR42071">
    <property type="entry name" value="PROTOGLOBIN DOMAIN-CONTAINING PROTEIN"/>
    <property type="match status" value="1"/>
</dbReference>
<evidence type="ECO:0000259" key="2">
    <source>
        <dbReference type="Pfam" id="PF11563"/>
    </source>
</evidence>
<sequence>MSAVSAGRSAALDSPAMGDDIRHATRQELYTDLTKRIKYLHAFLNFTNGSPDTPMTDDIEILNRGSKYLKAAIPTLAHRLYEKMLQFDLTARALRTRSTSSETQIEDLFTIDSPHVQRRKIFWKWYLTRLCSDPSEPGYWEYLDKVGKMHTGKVLLHPLNIEYMHMNVCLGYVQDLFFETISCHPEMTIQFRLSLIRSMNKMLCIQNDLISRYYIRDGQEFTDAGVVPGPPKVLKKTEETAEGREEVKERDQESITASIAESIQSDQHSISDSFSVPGSRGNTELRRVRSPSETTSTLSTTSSIESVQRTTIITAAPVSPGVVSPFSNRIPAQAFETKIWSGGKKPDYRLKRAGY</sequence>
<feature type="domain" description="Globin-sensor" evidence="2">
    <location>
        <begin position="35"/>
        <end position="220"/>
    </location>
</feature>
<reference evidence="3 4" key="1">
    <citation type="submission" date="2019-08" db="EMBL/GenBank/DDBJ databases">
        <title>The genome sequence of a newly discovered highly antifungal drug resistant Aspergillus species, Aspergillus tanneri NIH 1004.</title>
        <authorList>
            <person name="Mounaud S."/>
            <person name="Singh I."/>
            <person name="Joardar V."/>
            <person name="Pakala S."/>
            <person name="Pakala S."/>
            <person name="Venepally P."/>
            <person name="Chung J.K."/>
            <person name="Losada L."/>
            <person name="Nierman W.C."/>
        </authorList>
    </citation>
    <scope>NUCLEOTIDE SEQUENCE [LARGE SCALE GENOMIC DNA]</scope>
    <source>
        <strain evidence="3 4">NIH1004</strain>
    </source>
</reference>
<dbReference type="InterPro" id="IPR044398">
    <property type="entry name" value="Globin-sensor_dom"/>
</dbReference>